<comment type="similarity">
    <text evidence="3">Belongs to the fungal cytochrome c oxidase subunit 7a family.</text>
</comment>
<evidence type="ECO:0000256" key="8">
    <source>
        <dbReference type="ARBA" id="ARBA00023002"/>
    </source>
</evidence>
<keyword evidence="9" id="KW-0496">Mitochondrion</keyword>
<protein>
    <recommendedName>
        <fullName evidence="4">Cytochrome c oxidase subunit 9, mitochondrial</fullName>
    </recommendedName>
    <alternativeName>
        <fullName evidence="11">Cytochrome c oxidase polypeptide VIIA</fullName>
    </alternativeName>
</protein>
<dbReference type="PIRSF" id="PIRSF000283">
    <property type="entry name" value="COX9"/>
    <property type="match status" value="1"/>
</dbReference>
<sequence>MAIAPITGMVRRSAFVDITTSIILGTVSGYGYWYGFHVPIVRKREAYYLKLKEKKLPIQCYNEIID</sequence>
<keyword evidence="10" id="KW-0472">Membrane</keyword>
<dbReference type="PANTHER" id="PTHR28264">
    <property type="entry name" value="CYTOCHROME C OXIDASE SUBUNIT 7A"/>
    <property type="match status" value="1"/>
</dbReference>
<evidence type="ECO:0000256" key="9">
    <source>
        <dbReference type="ARBA" id="ARBA00023128"/>
    </source>
</evidence>
<dbReference type="InterPro" id="IPR014368">
    <property type="entry name" value="Cyt_c_oxidase_su7a_fun"/>
</dbReference>
<name>A0A397GF40_9GLOM</name>
<dbReference type="GO" id="GO:0004129">
    <property type="term" value="F:cytochrome-c oxidase activity"/>
    <property type="evidence" value="ECO:0007669"/>
    <property type="project" value="TreeGrafter"/>
</dbReference>
<keyword evidence="13" id="KW-1185">Reference proteome</keyword>
<keyword evidence="6" id="KW-0999">Mitochondrion inner membrane</keyword>
<evidence type="ECO:0000256" key="1">
    <source>
        <dbReference type="ARBA" id="ARBA00004434"/>
    </source>
</evidence>
<dbReference type="GO" id="GO:0016491">
    <property type="term" value="F:oxidoreductase activity"/>
    <property type="evidence" value="ECO:0007669"/>
    <property type="project" value="UniProtKB-KW"/>
</dbReference>
<dbReference type="GO" id="GO:0006123">
    <property type="term" value="P:mitochondrial electron transport, cytochrome c to oxygen"/>
    <property type="evidence" value="ECO:0007669"/>
    <property type="project" value="InterPro"/>
</dbReference>
<evidence type="ECO:0000256" key="4">
    <source>
        <dbReference type="ARBA" id="ARBA00016081"/>
    </source>
</evidence>
<keyword evidence="8" id="KW-0560">Oxidoreductase</keyword>
<evidence type="ECO:0000313" key="12">
    <source>
        <dbReference type="EMBL" id="RHZ48036.1"/>
    </source>
</evidence>
<gene>
    <name evidence="12" type="ORF">Glove_562g30</name>
</gene>
<dbReference type="CDD" id="cd22888">
    <property type="entry name" value="CcO_VIIa_fungal"/>
    <property type="match status" value="1"/>
</dbReference>
<dbReference type="STRING" id="1348612.A0A397GF40"/>
<organism evidence="12 13">
    <name type="scientific">Diversispora epigaea</name>
    <dbReference type="NCBI Taxonomy" id="1348612"/>
    <lineage>
        <taxon>Eukaryota</taxon>
        <taxon>Fungi</taxon>
        <taxon>Fungi incertae sedis</taxon>
        <taxon>Mucoromycota</taxon>
        <taxon>Glomeromycotina</taxon>
        <taxon>Glomeromycetes</taxon>
        <taxon>Diversisporales</taxon>
        <taxon>Diversisporaceae</taxon>
        <taxon>Diversispora</taxon>
    </lineage>
</organism>
<evidence type="ECO:0000256" key="10">
    <source>
        <dbReference type="ARBA" id="ARBA00023136"/>
    </source>
</evidence>
<dbReference type="OrthoDB" id="2317211at2759"/>
<comment type="caution">
    <text evidence="12">The sequence shown here is derived from an EMBL/GenBank/DDBJ whole genome shotgun (WGS) entry which is preliminary data.</text>
</comment>
<evidence type="ECO:0000256" key="6">
    <source>
        <dbReference type="ARBA" id="ARBA00022792"/>
    </source>
</evidence>
<evidence type="ECO:0000256" key="11">
    <source>
        <dbReference type="ARBA" id="ARBA00031091"/>
    </source>
</evidence>
<evidence type="ECO:0000256" key="5">
    <source>
        <dbReference type="ARBA" id="ARBA00022692"/>
    </source>
</evidence>
<evidence type="ECO:0000256" key="7">
    <source>
        <dbReference type="ARBA" id="ARBA00022989"/>
    </source>
</evidence>
<keyword evidence="7" id="KW-1133">Transmembrane helix</keyword>
<evidence type="ECO:0000256" key="3">
    <source>
        <dbReference type="ARBA" id="ARBA00008862"/>
    </source>
</evidence>
<dbReference type="EMBL" id="PQFF01000477">
    <property type="protein sequence ID" value="RHZ48036.1"/>
    <property type="molecule type" value="Genomic_DNA"/>
</dbReference>
<proteinExistence type="inferred from homology"/>
<dbReference type="GO" id="GO:0005743">
    <property type="term" value="C:mitochondrial inner membrane"/>
    <property type="evidence" value="ECO:0007669"/>
    <property type="project" value="UniProtKB-SubCell"/>
</dbReference>
<keyword evidence="5" id="KW-0812">Transmembrane</keyword>
<reference evidence="12 13" key="1">
    <citation type="submission" date="2018-08" db="EMBL/GenBank/DDBJ databases">
        <title>Genome and evolution of the arbuscular mycorrhizal fungus Diversispora epigaea (formerly Glomus versiforme) and its bacterial endosymbionts.</title>
        <authorList>
            <person name="Sun X."/>
            <person name="Fei Z."/>
            <person name="Harrison M."/>
        </authorList>
    </citation>
    <scope>NUCLEOTIDE SEQUENCE [LARGE SCALE GENOMIC DNA]</scope>
    <source>
        <strain evidence="12 13">IT104</strain>
    </source>
</reference>
<dbReference type="AlphaFoldDB" id="A0A397GF40"/>
<accession>A0A397GF40</accession>
<dbReference type="PANTHER" id="PTHR28264:SF1">
    <property type="entry name" value="CYTOCHROME C OXIDASE SUBUNIT 6C"/>
    <property type="match status" value="1"/>
</dbReference>
<evidence type="ECO:0000313" key="13">
    <source>
        <dbReference type="Proteomes" id="UP000266861"/>
    </source>
</evidence>
<comment type="subcellular location">
    <subcellularLocation>
        <location evidence="1">Mitochondrion inner membrane</location>
        <topology evidence="1">Single-pass membrane protein</topology>
    </subcellularLocation>
</comment>
<comment type="pathway">
    <text evidence="2">Energy metabolism; oxidative phosphorylation.</text>
</comment>
<dbReference type="UniPathway" id="UPA00705"/>
<evidence type="ECO:0000256" key="2">
    <source>
        <dbReference type="ARBA" id="ARBA00004673"/>
    </source>
</evidence>
<dbReference type="Proteomes" id="UP000266861">
    <property type="component" value="Unassembled WGS sequence"/>
</dbReference>